<accession>A0ACC2NYX6</accession>
<reference evidence="1" key="1">
    <citation type="submission" date="2023-04" db="EMBL/GenBank/DDBJ databases">
        <title>A chromosome-level genome assembly of the parasitoid wasp Eretmocerus hayati.</title>
        <authorList>
            <person name="Zhong Y."/>
            <person name="Liu S."/>
            <person name="Liu Y."/>
        </authorList>
    </citation>
    <scope>NUCLEOTIDE SEQUENCE</scope>
    <source>
        <strain evidence="1">ZJU_SS_LIU_2023</strain>
    </source>
</reference>
<gene>
    <name evidence="1" type="ORF">QAD02_012099</name>
</gene>
<proteinExistence type="predicted"/>
<dbReference type="EMBL" id="CM056742">
    <property type="protein sequence ID" value="KAJ8676312.1"/>
    <property type="molecule type" value="Genomic_DNA"/>
</dbReference>
<keyword evidence="2" id="KW-1185">Reference proteome</keyword>
<evidence type="ECO:0000313" key="2">
    <source>
        <dbReference type="Proteomes" id="UP001239111"/>
    </source>
</evidence>
<comment type="caution">
    <text evidence="1">The sequence shown here is derived from an EMBL/GenBank/DDBJ whole genome shotgun (WGS) entry which is preliminary data.</text>
</comment>
<dbReference type="Proteomes" id="UP001239111">
    <property type="component" value="Chromosome 2"/>
</dbReference>
<name>A0ACC2NYX6_9HYME</name>
<protein>
    <submittedName>
        <fullName evidence="1">Uncharacterized protein</fullName>
    </submittedName>
</protein>
<evidence type="ECO:0000313" key="1">
    <source>
        <dbReference type="EMBL" id="KAJ8676312.1"/>
    </source>
</evidence>
<organism evidence="1 2">
    <name type="scientific">Eretmocerus hayati</name>
    <dbReference type="NCBI Taxonomy" id="131215"/>
    <lineage>
        <taxon>Eukaryota</taxon>
        <taxon>Metazoa</taxon>
        <taxon>Ecdysozoa</taxon>
        <taxon>Arthropoda</taxon>
        <taxon>Hexapoda</taxon>
        <taxon>Insecta</taxon>
        <taxon>Pterygota</taxon>
        <taxon>Neoptera</taxon>
        <taxon>Endopterygota</taxon>
        <taxon>Hymenoptera</taxon>
        <taxon>Apocrita</taxon>
        <taxon>Proctotrupomorpha</taxon>
        <taxon>Chalcidoidea</taxon>
        <taxon>Aphelinidae</taxon>
        <taxon>Aphelininae</taxon>
        <taxon>Eretmocerus</taxon>
    </lineage>
</organism>
<sequence length="214" mass="24044">MMELFLNGLGYTPLHFANTLKHTMENYTVDSARDGNGITTTGRVTYASVDLTHIDSSQRYDNSKILTAHKTPTSTNWEQATTGLQGKKTSEENLKSYDHAYKSSEGDGDDFRNSLKRYLKTALSSTKEKHPGSDPEKKKSFKEIPREERKKKEATKLIFNYALKPTAETKCGICMAHKYGDSSFAWIHCAKCNKNPADPTCMKKTPYICSACFS</sequence>